<gene>
    <name evidence="3" type="ORF">SAMN05444394_4045</name>
</gene>
<dbReference type="EMBL" id="FSRC01000004">
    <property type="protein sequence ID" value="SIO23806.1"/>
    <property type="molecule type" value="Genomic_DNA"/>
</dbReference>
<dbReference type="Pfam" id="PF03724">
    <property type="entry name" value="META"/>
    <property type="match status" value="1"/>
</dbReference>
<evidence type="ECO:0000256" key="1">
    <source>
        <dbReference type="SAM" id="Phobius"/>
    </source>
</evidence>
<dbReference type="PANTHER" id="PTHR35535:SF1">
    <property type="entry name" value="HEAT SHOCK PROTEIN HSLJ"/>
    <property type="match status" value="1"/>
</dbReference>
<feature type="domain" description="DUF306" evidence="2">
    <location>
        <begin position="57"/>
        <end position="164"/>
    </location>
</feature>
<dbReference type="AlphaFoldDB" id="A0A1N6HVM7"/>
<evidence type="ECO:0000259" key="2">
    <source>
        <dbReference type="Pfam" id="PF03724"/>
    </source>
</evidence>
<dbReference type="Gene3D" id="2.40.128.270">
    <property type="match status" value="1"/>
</dbReference>
<dbReference type="InterPro" id="IPR053147">
    <property type="entry name" value="Hsp_HslJ-like"/>
</dbReference>
<keyword evidence="1" id="KW-0812">Transmembrane</keyword>
<feature type="transmembrane region" description="Helical" evidence="1">
    <location>
        <begin position="24"/>
        <end position="46"/>
    </location>
</feature>
<proteinExistence type="predicted"/>
<dbReference type="STRING" id="226505.SAMN05444394_4045"/>
<keyword evidence="4" id="KW-1185">Reference proteome</keyword>
<evidence type="ECO:0000313" key="4">
    <source>
        <dbReference type="Proteomes" id="UP000185221"/>
    </source>
</evidence>
<dbReference type="Proteomes" id="UP000185221">
    <property type="component" value="Unassembled WGS sequence"/>
</dbReference>
<accession>A0A1N6HVM7</accession>
<dbReference type="InterPro" id="IPR005184">
    <property type="entry name" value="DUF306_Meta_HslJ"/>
</dbReference>
<dbReference type="InterPro" id="IPR038670">
    <property type="entry name" value="HslJ-like_sf"/>
</dbReference>
<keyword evidence="3" id="KW-0346">Stress response</keyword>
<dbReference type="PANTHER" id="PTHR35535">
    <property type="entry name" value="HEAT SHOCK PROTEIN HSLJ"/>
    <property type="match status" value="1"/>
</dbReference>
<organism evidence="3 4">
    <name type="scientific">Algoriphagus halophilus</name>
    <dbReference type="NCBI Taxonomy" id="226505"/>
    <lineage>
        <taxon>Bacteria</taxon>
        <taxon>Pseudomonadati</taxon>
        <taxon>Bacteroidota</taxon>
        <taxon>Cytophagia</taxon>
        <taxon>Cytophagales</taxon>
        <taxon>Cyclobacteriaceae</taxon>
        <taxon>Algoriphagus</taxon>
    </lineage>
</organism>
<sequence>MVFNQKQKATAIFFSKLVVNQLLYLMKLIFPFHILIIIFLMVSAGCKTTQPSTNMKANLLDGEWEANYIMGTPKGMQELFPNGNPTVTFQTAENSISGFAGCNIFNGSFSTDGNKITIPENLAVTRKMCPDISGENTFLESLHKVNSYSVTEQGNTLNLIMGDMAIMRLTRK</sequence>
<reference evidence="4" key="1">
    <citation type="submission" date="2016-11" db="EMBL/GenBank/DDBJ databases">
        <authorList>
            <person name="Varghese N."/>
            <person name="Submissions S."/>
        </authorList>
    </citation>
    <scope>NUCLEOTIDE SEQUENCE [LARGE SCALE GENOMIC DNA]</scope>
    <source>
        <strain evidence="4">DSM 15292</strain>
    </source>
</reference>
<name>A0A1N6HVM7_9BACT</name>
<evidence type="ECO:0000313" key="3">
    <source>
        <dbReference type="EMBL" id="SIO23806.1"/>
    </source>
</evidence>
<keyword evidence="1" id="KW-0472">Membrane</keyword>
<protein>
    <submittedName>
        <fullName evidence="3">Heat shock protein HslJ</fullName>
    </submittedName>
</protein>
<keyword evidence="1" id="KW-1133">Transmembrane helix</keyword>